<dbReference type="Proteomes" id="UP000276991">
    <property type="component" value="Unassembled WGS sequence"/>
</dbReference>
<dbReference type="OrthoDB" id="5864499at2759"/>
<sequence length="502" mass="57675">MTNVINGYILYRLMVDRNNKSTDSRRHSLMPISEGQKSYVSQSPHKSLFEPFSLPVVQHIPIRQRLSSTGHDSLSADICSDLDQSLVVSSNPYFYRRRRMSLLQTLRYQNRLLADSGVECRSQQSDRGSETAKGHRSSFSSPFSSSVTKDSKGSSSIMKLRNKTFAFFGKRSSKRSQTIDDQISSDDCTKYCQTNENDQPIYSSIDLNAKEIRHGKSPSTNDSGHESQGRIVTDEEYQDDKSGDCCNKQQETVAVIEQSSGIHSETRLKIALYFVLFTLSCPQLGLNLPIYHEICRRAISNRQEFILIDDSDSEEDIEDSEAFMAIIEKSFVPDKKFKENKNDNTPINSLKNNSCDEMECIIEKDEIQYAAKLHRNYHLLENSQEKKNSTNEEFPFSQQYQQQHLRIPKKLQHLKLCNGYLIGQEYVSSKSERNSPTSRSSTETKKHDNEDERNLSMEAFLGKEILRYYPELDSLPSFYSDDEDDDNLSSLMLDHYLPPKYN</sequence>
<feature type="region of interest" description="Disordered" evidence="1">
    <location>
        <begin position="117"/>
        <end position="155"/>
    </location>
</feature>
<organism evidence="2 3">
    <name type="scientific">Acanthocheilonema viteae</name>
    <name type="common">Filarial nematode worm</name>
    <name type="synonym">Dipetalonema viteae</name>
    <dbReference type="NCBI Taxonomy" id="6277"/>
    <lineage>
        <taxon>Eukaryota</taxon>
        <taxon>Metazoa</taxon>
        <taxon>Ecdysozoa</taxon>
        <taxon>Nematoda</taxon>
        <taxon>Chromadorea</taxon>
        <taxon>Rhabditida</taxon>
        <taxon>Spirurina</taxon>
        <taxon>Spiruromorpha</taxon>
        <taxon>Filarioidea</taxon>
        <taxon>Onchocercidae</taxon>
        <taxon>Acanthocheilonema</taxon>
    </lineage>
</organism>
<gene>
    <name evidence="2" type="ORF">NAV_LOCUS8392</name>
</gene>
<protein>
    <submittedName>
        <fullName evidence="2">Uncharacterized protein</fullName>
    </submittedName>
</protein>
<keyword evidence="3" id="KW-1185">Reference proteome</keyword>
<evidence type="ECO:0000313" key="3">
    <source>
        <dbReference type="Proteomes" id="UP000276991"/>
    </source>
</evidence>
<feature type="region of interest" description="Disordered" evidence="1">
    <location>
        <begin position="428"/>
        <end position="454"/>
    </location>
</feature>
<dbReference type="AlphaFoldDB" id="A0A498SU49"/>
<dbReference type="EMBL" id="UPTC01002540">
    <property type="protein sequence ID" value="VBB33601.1"/>
    <property type="molecule type" value="Genomic_DNA"/>
</dbReference>
<feature type="compositionally biased region" description="Basic and acidic residues" evidence="1">
    <location>
        <begin position="442"/>
        <end position="454"/>
    </location>
</feature>
<name>A0A498SU49_ACAVI</name>
<reference evidence="2 3" key="1">
    <citation type="submission" date="2018-08" db="EMBL/GenBank/DDBJ databases">
        <authorList>
            <person name="Laetsch R D."/>
            <person name="Stevens L."/>
            <person name="Kumar S."/>
            <person name="Blaxter L. M."/>
        </authorList>
    </citation>
    <scope>NUCLEOTIDE SEQUENCE [LARGE SCALE GENOMIC DNA]</scope>
</reference>
<dbReference type="STRING" id="6277.A0A498SU49"/>
<evidence type="ECO:0000256" key="1">
    <source>
        <dbReference type="SAM" id="MobiDB-lite"/>
    </source>
</evidence>
<feature type="compositionally biased region" description="Low complexity" evidence="1">
    <location>
        <begin position="137"/>
        <end position="155"/>
    </location>
</feature>
<feature type="compositionally biased region" description="Polar residues" evidence="1">
    <location>
        <begin position="428"/>
        <end position="441"/>
    </location>
</feature>
<proteinExistence type="predicted"/>
<evidence type="ECO:0000313" key="2">
    <source>
        <dbReference type="EMBL" id="VBB33601.1"/>
    </source>
</evidence>
<accession>A0A498SU49</accession>